<dbReference type="STRING" id="1231391.GCA_000308195_02022"/>
<dbReference type="EMBL" id="QEKO01000001">
    <property type="protein sequence ID" value="PVY68820.1"/>
    <property type="molecule type" value="Genomic_DNA"/>
</dbReference>
<comment type="similarity">
    <text evidence="4">Belongs to the YcgR family.</text>
</comment>
<comment type="subcellular location">
    <subcellularLocation>
        <location evidence="4">Bacterial flagellum basal body</location>
    </subcellularLocation>
</comment>
<dbReference type="RefSeq" id="WP_017524377.1">
    <property type="nucleotide sequence ID" value="NZ_JACCEX010000001.1"/>
</dbReference>
<evidence type="ECO:0000313" key="7">
    <source>
        <dbReference type="EMBL" id="PVY68820.1"/>
    </source>
</evidence>
<dbReference type="GO" id="GO:0009425">
    <property type="term" value="C:bacterial-type flagellum basal body"/>
    <property type="evidence" value="ECO:0007669"/>
    <property type="project" value="UniProtKB-SubCell"/>
</dbReference>
<evidence type="ECO:0000313" key="8">
    <source>
        <dbReference type="Proteomes" id="UP000246145"/>
    </source>
</evidence>
<comment type="subunit">
    <text evidence="4">Monomer. Interacts with the flagellar basal bodies.</text>
</comment>
<reference evidence="7 8" key="1">
    <citation type="submission" date="2018-04" db="EMBL/GenBank/DDBJ databases">
        <title>Genomic Encyclopedia of Type Strains, Phase IV (KMG-IV): sequencing the most valuable type-strain genomes for metagenomic binning, comparative biology and taxonomic classification.</title>
        <authorList>
            <person name="Goeker M."/>
        </authorList>
    </citation>
    <scope>NUCLEOTIDE SEQUENCE [LARGE SCALE GENOMIC DNA]</scope>
    <source>
        <strain evidence="7 8">DSM 10065</strain>
    </source>
</reference>
<dbReference type="OrthoDB" id="5572581at2"/>
<dbReference type="InterPro" id="IPR009875">
    <property type="entry name" value="PilZ_domain"/>
</dbReference>
<proteinExistence type="inferred from homology"/>
<dbReference type="Pfam" id="PF07238">
    <property type="entry name" value="PilZ"/>
    <property type="match status" value="1"/>
</dbReference>
<evidence type="ECO:0000256" key="1">
    <source>
        <dbReference type="ARBA" id="ARBA00022636"/>
    </source>
</evidence>
<keyword evidence="8" id="KW-1185">Reference proteome</keyword>
<evidence type="ECO:0000256" key="4">
    <source>
        <dbReference type="HAMAP-Rule" id="MF_01457"/>
    </source>
</evidence>
<dbReference type="InterPro" id="IPR023787">
    <property type="entry name" value="T3SS_YcgR"/>
</dbReference>
<sequence>MISNALSDPSAYILTTEFEVRGALRSLATEQRLIQLRVPAGHTSVLTTLLHIDPEQSALTFDGTSDPGLLRHILAAEKLHFEASQNGIHISFRTGPAESCLFEERPALRLPLPAELVRVQRRDAFRIATPVGKPALCTIPLPQGAVTLPLEDLSTGGLGASDAAHEVPTDIGQVFSDCLLTLPGTDPIPVTLRLVHVREFERAGKQLRNLGLAFEGLRGAALARVQRYITAQEREALARNRGFG</sequence>
<dbReference type="GO" id="GO:0071973">
    <property type="term" value="P:bacterial-type flagellum-dependent cell motility"/>
    <property type="evidence" value="ECO:0007669"/>
    <property type="project" value="UniProtKB-UniRule"/>
</dbReference>
<accession>A0A2U1CSD8</accession>
<keyword evidence="7" id="KW-0966">Cell projection</keyword>
<dbReference type="InterPro" id="IPR009926">
    <property type="entry name" value="T3SS_YcgR_PilZN"/>
</dbReference>
<keyword evidence="7" id="KW-0282">Flagellum</keyword>
<evidence type="ECO:0000256" key="2">
    <source>
        <dbReference type="ARBA" id="ARBA00022741"/>
    </source>
</evidence>
<feature type="domain" description="Type III secretion system flagellar brake protein YcgR PilZN" evidence="6">
    <location>
        <begin position="12"/>
        <end position="118"/>
    </location>
</feature>
<gene>
    <name evidence="4" type="primary">ycgR</name>
    <name evidence="7" type="ORF">C7440_1232</name>
</gene>
<keyword evidence="7" id="KW-0969">Cilium</keyword>
<keyword evidence="2 4" id="KW-0547">Nucleotide-binding</keyword>
<keyword evidence="3 4" id="KW-0975">Bacterial flagellum</keyword>
<dbReference type="HAMAP" id="MF_01457">
    <property type="entry name" value="YcgR"/>
    <property type="match status" value="1"/>
</dbReference>
<dbReference type="Gene3D" id="2.30.110.10">
    <property type="entry name" value="Electron Transport, Fmn-binding Protein, Chain A"/>
    <property type="match status" value="1"/>
</dbReference>
<organism evidence="7 8">
    <name type="scientific">Pusillimonas noertemannii</name>
    <dbReference type="NCBI Taxonomy" id="305977"/>
    <lineage>
        <taxon>Bacteria</taxon>
        <taxon>Pseudomonadati</taxon>
        <taxon>Pseudomonadota</taxon>
        <taxon>Betaproteobacteria</taxon>
        <taxon>Burkholderiales</taxon>
        <taxon>Alcaligenaceae</taxon>
        <taxon>Pusillimonas</taxon>
    </lineage>
</organism>
<dbReference type="AlphaFoldDB" id="A0A2U1CSD8"/>
<comment type="caution">
    <text evidence="7">The sequence shown here is derived from an EMBL/GenBank/DDBJ whole genome shotgun (WGS) entry which is preliminary data.</text>
</comment>
<dbReference type="Pfam" id="PF07317">
    <property type="entry name" value="PilZN"/>
    <property type="match status" value="1"/>
</dbReference>
<evidence type="ECO:0000259" key="5">
    <source>
        <dbReference type="Pfam" id="PF07238"/>
    </source>
</evidence>
<dbReference type="InterPro" id="IPR012349">
    <property type="entry name" value="Split_barrel_FMN-bd"/>
</dbReference>
<evidence type="ECO:0000259" key="6">
    <source>
        <dbReference type="Pfam" id="PF07317"/>
    </source>
</evidence>
<dbReference type="Proteomes" id="UP000246145">
    <property type="component" value="Unassembled WGS sequence"/>
</dbReference>
<dbReference type="Gene3D" id="2.40.10.220">
    <property type="entry name" value="predicted glycosyltransferase like domains"/>
    <property type="match status" value="1"/>
</dbReference>
<dbReference type="GO" id="GO:0035438">
    <property type="term" value="F:cyclic-di-GMP binding"/>
    <property type="evidence" value="ECO:0007669"/>
    <property type="project" value="UniProtKB-UniRule"/>
</dbReference>
<feature type="domain" description="PilZ" evidence="5">
    <location>
        <begin position="120"/>
        <end position="230"/>
    </location>
</feature>
<evidence type="ECO:0000256" key="3">
    <source>
        <dbReference type="ARBA" id="ARBA00023143"/>
    </source>
</evidence>
<comment type="function">
    <text evidence="4">Acts as a flagellar brake, regulating swimming and swarming in a bis-(3'-5') cyclic diguanylic acid (c-di-GMP)-dependent manner. Binds 1 c-di-GMP dimer per subunit. Increasing levels of c-di-GMP lead to decreased motility.</text>
</comment>
<keyword evidence="1 4" id="KW-0973">c-di-GMP</keyword>
<protein>
    <recommendedName>
        <fullName evidence="4">Flagellar brake protein YcgR</fullName>
    </recommendedName>
    <alternativeName>
        <fullName evidence="4">Cyclic di-GMP binding protein YcgR</fullName>
    </alternativeName>
</protein>
<dbReference type="GO" id="GO:0071945">
    <property type="term" value="P:regulation of bacterial-type flagellum-dependent cell motility by regulation of motor speed"/>
    <property type="evidence" value="ECO:0007669"/>
    <property type="project" value="UniProtKB-UniRule"/>
</dbReference>
<name>A0A2U1CSD8_9BURK</name>